<evidence type="ECO:0000256" key="10">
    <source>
        <dbReference type="SAM" id="MobiDB-lite"/>
    </source>
</evidence>
<dbReference type="GO" id="GO:0005634">
    <property type="term" value="C:nucleus"/>
    <property type="evidence" value="ECO:0007669"/>
    <property type="project" value="UniProtKB-SubCell"/>
</dbReference>
<keyword evidence="4" id="KW-0963">Cytoplasm</keyword>
<feature type="compositionally biased region" description="Pro residues" evidence="10">
    <location>
        <begin position="25"/>
        <end position="42"/>
    </location>
</feature>
<dbReference type="InterPro" id="IPR019410">
    <property type="entry name" value="Methyltransf_16"/>
</dbReference>
<evidence type="ECO:0000256" key="2">
    <source>
        <dbReference type="ARBA" id="ARBA00004496"/>
    </source>
</evidence>
<feature type="region of interest" description="Disordered" evidence="10">
    <location>
        <begin position="1"/>
        <end position="42"/>
    </location>
</feature>
<evidence type="ECO:0000256" key="4">
    <source>
        <dbReference type="ARBA" id="ARBA00022490"/>
    </source>
</evidence>
<accession>A0A0B7KLB2</accession>
<dbReference type="GO" id="GO:0005737">
    <property type="term" value="C:cytoplasm"/>
    <property type="evidence" value="ECO:0007669"/>
    <property type="project" value="UniProtKB-SubCell"/>
</dbReference>
<proteinExistence type="inferred from homology"/>
<dbReference type="EMBL" id="CDPU01000053">
    <property type="protein sequence ID" value="CEO55501.1"/>
    <property type="molecule type" value="Genomic_DNA"/>
</dbReference>
<keyword evidence="7" id="KW-0949">S-adenosyl-L-methionine</keyword>
<comment type="subcellular location">
    <subcellularLocation>
        <location evidence="2">Cytoplasm</location>
    </subcellularLocation>
    <subcellularLocation>
        <location evidence="1">Nucleus</location>
    </subcellularLocation>
</comment>
<evidence type="ECO:0000256" key="9">
    <source>
        <dbReference type="ARBA" id="ARBA00038126"/>
    </source>
</evidence>
<evidence type="ECO:0000256" key="6">
    <source>
        <dbReference type="ARBA" id="ARBA00022679"/>
    </source>
</evidence>
<sequence>MAFSFGFSGDDIDTGDETSPSQQPQAPPPPAPSAFPIPGKPQLPPTLEPLASLISRLPSKIAFSCLDVALDDGKTVMQIPRRELWDVRVQLMAEDEGGDGPEGLGQHDVKSGVYEGGFKSWESSVDLVKVLAATDDLYGPEGKPVRVIELGCGTALPSLALFQWSIQSQGKSGSRPFSFIAADYNPTVLQLVTLPNFILAWALAVQSSNPLVKGAFTEDGELELTPELLGAFQTTLSESNINLSFLSGAWSSHFVDLTYEAAPTSAAPSTTLILGSETIYSPFALQAFTETIFSILERERGVPESAAVAVVAAKRLYFGVGGSLDDFIENATARGGAITQLREETEGVRRGVVRCALGS</sequence>
<keyword evidence="5" id="KW-0489">Methyltransferase</keyword>
<comment type="similarity">
    <text evidence="9">Belongs to the methyltransferase superfamily. METTL18 family.</text>
</comment>
<gene>
    <name evidence="11" type="ORF">BN869_000011559_1</name>
</gene>
<dbReference type="GO" id="GO:0032259">
    <property type="term" value="P:methylation"/>
    <property type="evidence" value="ECO:0007669"/>
    <property type="project" value="UniProtKB-KW"/>
</dbReference>
<dbReference type="PANTHER" id="PTHR14614">
    <property type="entry name" value="HEPATOCELLULAR CARCINOMA-ASSOCIATED ANTIGEN"/>
    <property type="match status" value="1"/>
</dbReference>
<evidence type="ECO:0000256" key="1">
    <source>
        <dbReference type="ARBA" id="ARBA00004123"/>
    </source>
</evidence>
<evidence type="ECO:0000256" key="3">
    <source>
        <dbReference type="ARBA" id="ARBA00012533"/>
    </source>
</evidence>
<keyword evidence="6" id="KW-0808">Transferase</keyword>
<organism evidence="11">
    <name type="scientific">Bionectria ochroleuca</name>
    <name type="common">Gliocladium roseum</name>
    <dbReference type="NCBI Taxonomy" id="29856"/>
    <lineage>
        <taxon>Eukaryota</taxon>
        <taxon>Fungi</taxon>
        <taxon>Dikarya</taxon>
        <taxon>Ascomycota</taxon>
        <taxon>Pezizomycotina</taxon>
        <taxon>Sordariomycetes</taxon>
        <taxon>Hypocreomycetidae</taxon>
        <taxon>Hypocreales</taxon>
        <taxon>Bionectriaceae</taxon>
        <taxon>Clonostachys</taxon>
    </lineage>
</organism>
<dbReference type="Gene3D" id="3.40.50.150">
    <property type="entry name" value="Vaccinia Virus protein VP39"/>
    <property type="match status" value="1"/>
</dbReference>
<dbReference type="GO" id="GO:0018064">
    <property type="term" value="F:protein-L-histidine N-tele-methyltransferase activity"/>
    <property type="evidence" value="ECO:0007669"/>
    <property type="project" value="UniProtKB-EC"/>
</dbReference>
<reference evidence="11" key="1">
    <citation type="submission" date="2015-01" db="EMBL/GenBank/DDBJ databases">
        <authorList>
            <person name="Durling Mikael"/>
        </authorList>
    </citation>
    <scope>NUCLEOTIDE SEQUENCE</scope>
</reference>
<dbReference type="EC" id="2.1.1.85" evidence="3"/>
<keyword evidence="8" id="KW-0539">Nucleus</keyword>
<dbReference type="InterPro" id="IPR029063">
    <property type="entry name" value="SAM-dependent_MTases_sf"/>
</dbReference>
<name>A0A0B7KLB2_BIOOC</name>
<evidence type="ECO:0000313" key="11">
    <source>
        <dbReference type="EMBL" id="CEO55501.1"/>
    </source>
</evidence>
<evidence type="ECO:0000256" key="7">
    <source>
        <dbReference type="ARBA" id="ARBA00022691"/>
    </source>
</evidence>
<evidence type="ECO:0000256" key="5">
    <source>
        <dbReference type="ARBA" id="ARBA00022603"/>
    </source>
</evidence>
<evidence type="ECO:0000256" key="8">
    <source>
        <dbReference type="ARBA" id="ARBA00023242"/>
    </source>
</evidence>
<protein>
    <recommendedName>
        <fullName evidence="3">protein-histidine N-methyltransferase</fullName>
        <ecNumber evidence="3">2.1.1.85</ecNumber>
    </recommendedName>
</protein>
<dbReference type="AlphaFoldDB" id="A0A0B7KLB2"/>
<dbReference type="PANTHER" id="PTHR14614:SF39">
    <property type="entry name" value="HISTIDINE PROTEIN METHYLTRANSFERASE 1 HOMOLOG"/>
    <property type="match status" value="1"/>
</dbReference>